<sequence length="127" mass="13460">MAKTVHRFPKMMYHENGVDTCAVKDAEEKDNLGKEWVDNPVHQFHGCQPPDDYYKSTAKEAIAVVTKVPWPQNPAGSPASDGGGGGETEEKPFGVGAEPTEGEGPPGDDEAGGTKAPTKKGPKKKGK</sequence>
<proteinExistence type="predicted"/>
<dbReference type="AlphaFoldDB" id="A0A0F9GU37"/>
<evidence type="ECO:0000313" key="2">
    <source>
        <dbReference type="EMBL" id="KKL66657.1"/>
    </source>
</evidence>
<reference evidence="2" key="1">
    <citation type="journal article" date="2015" name="Nature">
        <title>Complex archaea that bridge the gap between prokaryotes and eukaryotes.</title>
        <authorList>
            <person name="Spang A."/>
            <person name="Saw J.H."/>
            <person name="Jorgensen S.L."/>
            <person name="Zaremba-Niedzwiedzka K."/>
            <person name="Martijn J."/>
            <person name="Lind A.E."/>
            <person name="van Eijk R."/>
            <person name="Schleper C."/>
            <person name="Guy L."/>
            <person name="Ettema T.J."/>
        </authorList>
    </citation>
    <scope>NUCLEOTIDE SEQUENCE</scope>
</reference>
<accession>A0A0F9GU37</accession>
<evidence type="ECO:0000256" key="1">
    <source>
        <dbReference type="SAM" id="MobiDB-lite"/>
    </source>
</evidence>
<feature type="region of interest" description="Disordered" evidence="1">
    <location>
        <begin position="67"/>
        <end position="127"/>
    </location>
</feature>
<gene>
    <name evidence="2" type="ORF">LCGC14_2142780</name>
</gene>
<name>A0A0F9GU37_9ZZZZ</name>
<protein>
    <submittedName>
        <fullName evidence="2">Uncharacterized protein</fullName>
    </submittedName>
</protein>
<organism evidence="2">
    <name type="scientific">marine sediment metagenome</name>
    <dbReference type="NCBI Taxonomy" id="412755"/>
    <lineage>
        <taxon>unclassified sequences</taxon>
        <taxon>metagenomes</taxon>
        <taxon>ecological metagenomes</taxon>
    </lineage>
</organism>
<comment type="caution">
    <text evidence="2">The sequence shown here is derived from an EMBL/GenBank/DDBJ whole genome shotgun (WGS) entry which is preliminary data.</text>
</comment>
<dbReference type="EMBL" id="LAZR01027135">
    <property type="protein sequence ID" value="KKL66657.1"/>
    <property type="molecule type" value="Genomic_DNA"/>
</dbReference>
<feature type="compositionally biased region" description="Basic residues" evidence="1">
    <location>
        <begin position="117"/>
        <end position="127"/>
    </location>
</feature>